<reference evidence="1" key="2">
    <citation type="journal article" date="2022" name="New Phytol.">
        <title>Evolutionary transition to the ectomycorrhizal habit in the genomes of a hyperdiverse lineage of mushroom-forming fungi.</title>
        <authorList>
            <person name="Looney B."/>
            <person name="Miyauchi S."/>
            <person name="Morin E."/>
            <person name="Drula E."/>
            <person name="Courty P.E."/>
            <person name="Kohler A."/>
            <person name="Kuo A."/>
            <person name="LaButti K."/>
            <person name="Pangilinan J."/>
            <person name="Lipzen A."/>
            <person name="Riley R."/>
            <person name="Andreopoulos W."/>
            <person name="He G."/>
            <person name="Johnson J."/>
            <person name="Nolan M."/>
            <person name="Tritt A."/>
            <person name="Barry K.W."/>
            <person name="Grigoriev I.V."/>
            <person name="Nagy L.G."/>
            <person name="Hibbett D."/>
            <person name="Henrissat B."/>
            <person name="Matheny P.B."/>
            <person name="Labbe J."/>
            <person name="Martin F.M."/>
        </authorList>
    </citation>
    <scope>NUCLEOTIDE SEQUENCE</scope>
    <source>
        <strain evidence="1">HHB10654</strain>
    </source>
</reference>
<evidence type="ECO:0000313" key="2">
    <source>
        <dbReference type="Proteomes" id="UP000814140"/>
    </source>
</evidence>
<keyword evidence="2" id="KW-1185">Reference proteome</keyword>
<comment type="caution">
    <text evidence="1">The sequence shown here is derived from an EMBL/GenBank/DDBJ whole genome shotgun (WGS) entry which is preliminary data.</text>
</comment>
<gene>
    <name evidence="1" type="ORF">BV25DRAFT_1921840</name>
</gene>
<evidence type="ECO:0000313" key="1">
    <source>
        <dbReference type="EMBL" id="KAI0055407.1"/>
    </source>
</evidence>
<reference evidence="1" key="1">
    <citation type="submission" date="2021-03" db="EMBL/GenBank/DDBJ databases">
        <authorList>
            <consortium name="DOE Joint Genome Institute"/>
            <person name="Ahrendt S."/>
            <person name="Looney B.P."/>
            <person name="Miyauchi S."/>
            <person name="Morin E."/>
            <person name="Drula E."/>
            <person name="Courty P.E."/>
            <person name="Chicoki N."/>
            <person name="Fauchery L."/>
            <person name="Kohler A."/>
            <person name="Kuo A."/>
            <person name="Labutti K."/>
            <person name="Pangilinan J."/>
            <person name="Lipzen A."/>
            <person name="Riley R."/>
            <person name="Andreopoulos W."/>
            <person name="He G."/>
            <person name="Johnson J."/>
            <person name="Barry K.W."/>
            <person name="Grigoriev I.V."/>
            <person name="Nagy L."/>
            <person name="Hibbett D."/>
            <person name="Henrissat B."/>
            <person name="Matheny P.B."/>
            <person name="Labbe J."/>
            <person name="Martin F."/>
        </authorList>
    </citation>
    <scope>NUCLEOTIDE SEQUENCE</scope>
    <source>
        <strain evidence="1">HHB10654</strain>
    </source>
</reference>
<protein>
    <submittedName>
        <fullName evidence="1">Uncharacterized protein</fullName>
    </submittedName>
</protein>
<accession>A0ACB8SGQ8</accession>
<proteinExistence type="predicted"/>
<dbReference type="Proteomes" id="UP000814140">
    <property type="component" value="Unassembled WGS sequence"/>
</dbReference>
<organism evidence="1 2">
    <name type="scientific">Artomyces pyxidatus</name>
    <dbReference type="NCBI Taxonomy" id="48021"/>
    <lineage>
        <taxon>Eukaryota</taxon>
        <taxon>Fungi</taxon>
        <taxon>Dikarya</taxon>
        <taxon>Basidiomycota</taxon>
        <taxon>Agaricomycotina</taxon>
        <taxon>Agaricomycetes</taxon>
        <taxon>Russulales</taxon>
        <taxon>Auriscalpiaceae</taxon>
        <taxon>Artomyces</taxon>
    </lineage>
</organism>
<name>A0ACB8SGQ8_9AGAM</name>
<sequence>MSSPDTTHSAGVAPSLQADSQEVAQSQEANSSIPESQHSLSPIAKVPFELLALLFLFYVRLEPPRTSREHWQRLGWIKIASVCRRWRNVALSSANLWTQITLALPDQLAETMASYAKSAPLAVNAQLPWPHSGLTSPKACFIIDHLPNTKILHIVNGEEEPFDLVLAELARPAPLLESITIDGATLTRLPDNFLGTHPPKLRSIAIDNPVNFPWTSSVFNNLIDLQILFYLITTPLTPSLDELISSLNNMPSLRRLTLMGFLPHGPASQSATIARLPRLTRLQLRGSPSQCTNFLTHLDVPTSARLQLHLDHSLDNRQQDITTLCHALSQYLHANGTSTKPVPSLVLRVGCSWTQVFRRVHQERDTLHVYVEPELAFGLVKALLSKHVIHFHVFNSPFDITWTPRMWLDVMAGAPGLRSISAGMRAAQALCFALEGTVASFWKKTNEQFPLVLEELDDSDIILLPILEELALDGVDFKEIMNFIDHEGTRYKSLRDPLLTRANAKRGLQKLELVDCGIEEEHIEELRGLVGDVVSRKGEAYSGCPWCGKSAGSST</sequence>
<dbReference type="EMBL" id="MU277293">
    <property type="protein sequence ID" value="KAI0055407.1"/>
    <property type="molecule type" value="Genomic_DNA"/>
</dbReference>